<dbReference type="GO" id="GO:0016020">
    <property type="term" value="C:membrane"/>
    <property type="evidence" value="ECO:0007669"/>
    <property type="project" value="UniProtKB-SubCell"/>
</dbReference>
<name>A0A6G8S623_9GAMM</name>
<dbReference type="Pfam" id="PF04116">
    <property type="entry name" value="FA_hydroxylase"/>
    <property type="match status" value="1"/>
</dbReference>
<evidence type="ECO:0000256" key="5">
    <source>
        <dbReference type="SAM" id="Phobius"/>
    </source>
</evidence>
<feature type="transmembrane region" description="Helical" evidence="5">
    <location>
        <begin position="163"/>
        <end position="184"/>
    </location>
</feature>
<evidence type="ECO:0000256" key="1">
    <source>
        <dbReference type="ARBA" id="ARBA00004370"/>
    </source>
</evidence>
<gene>
    <name evidence="7" type="ORF">G8D99_11430</name>
</gene>
<feature type="transmembrane region" description="Helical" evidence="5">
    <location>
        <begin position="21"/>
        <end position="43"/>
    </location>
</feature>
<dbReference type="KEGG" id="alj:G8D99_11430"/>
<keyword evidence="4 5" id="KW-0472">Membrane</keyword>
<evidence type="ECO:0000313" key="8">
    <source>
        <dbReference type="Proteomes" id="UP000501939"/>
    </source>
</evidence>
<feature type="transmembrane region" description="Helical" evidence="5">
    <location>
        <begin position="121"/>
        <end position="142"/>
    </location>
</feature>
<dbReference type="GO" id="GO:0005506">
    <property type="term" value="F:iron ion binding"/>
    <property type="evidence" value="ECO:0007669"/>
    <property type="project" value="InterPro"/>
</dbReference>
<keyword evidence="2 5" id="KW-0812">Transmembrane</keyword>
<proteinExistence type="predicted"/>
<protein>
    <submittedName>
        <fullName evidence="7">Sterol desaturase family protein</fullName>
    </submittedName>
</protein>
<evidence type="ECO:0000259" key="6">
    <source>
        <dbReference type="Pfam" id="PF04116"/>
    </source>
</evidence>
<feature type="transmembrane region" description="Helical" evidence="5">
    <location>
        <begin position="276"/>
        <end position="294"/>
    </location>
</feature>
<feature type="transmembrane region" description="Helical" evidence="5">
    <location>
        <begin position="63"/>
        <end position="83"/>
    </location>
</feature>
<evidence type="ECO:0000256" key="3">
    <source>
        <dbReference type="ARBA" id="ARBA00022989"/>
    </source>
</evidence>
<dbReference type="RefSeq" id="WP_166325977.1">
    <property type="nucleotide sequence ID" value="NZ_CP049916.1"/>
</dbReference>
<evidence type="ECO:0000313" key="7">
    <source>
        <dbReference type="EMBL" id="QIO09560.1"/>
    </source>
</evidence>
<evidence type="ECO:0000256" key="2">
    <source>
        <dbReference type="ARBA" id="ARBA00022692"/>
    </source>
</evidence>
<dbReference type="PANTHER" id="PTHR11863">
    <property type="entry name" value="STEROL DESATURASE"/>
    <property type="match status" value="1"/>
</dbReference>
<accession>A0A6G8S623</accession>
<dbReference type="AlphaFoldDB" id="A0A6G8S623"/>
<sequence length="385" mass="44669">MTDHLRQKFEDIELTAGHGKVSAFLSVSLGILGIFSALCFLFPSVLTTPELRPFYTQHYQTLYYTLLGGIVLAAGFGTYSAILKQNKYGFYGLCFSVVAAILGCGMIKAPTLPTLPYYAGFDYFVITLIILALVFIPLEGFFAKNKQQKLLRTGWVTDMKYFMLSHIGIQLFSFLTVMPIQYWITHIPNNPIVPYIQAQPIGLQFIELLVVVDFTTYWIHRALHEVDFLWRFHAIHHSTEHMDWLASSRLHIIEVLITRFIATLPIFLLGFHTSAVFAYLIFISFHAIFIHSNVRFRFPYLRWVIATPEFHHWHHSSEKPAIDKNYAAFIPLYDLIFKTMYMPNHLASVYGTVGYKIPNSFTKQFTWPFKKYVNRLKKRFQKSET</sequence>
<dbReference type="EMBL" id="CP049916">
    <property type="protein sequence ID" value="QIO09560.1"/>
    <property type="molecule type" value="Genomic_DNA"/>
</dbReference>
<dbReference type="InterPro" id="IPR050307">
    <property type="entry name" value="Sterol_Desaturase_Related"/>
</dbReference>
<keyword evidence="3 5" id="KW-1133">Transmembrane helix</keyword>
<keyword evidence="8" id="KW-1185">Reference proteome</keyword>
<feature type="transmembrane region" description="Helical" evidence="5">
    <location>
        <begin position="90"/>
        <end position="109"/>
    </location>
</feature>
<comment type="subcellular location">
    <subcellularLocation>
        <location evidence="1">Membrane</location>
    </subcellularLocation>
</comment>
<evidence type="ECO:0000256" key="4">
    <source>
        <dbReference type="ARBA" id="ARBA00023136"/>
    </source>
</evidence>
<organism evidence="7 8">
    <name type="scientific">Acinetobacter lanii</name>
    <dbReference type="NCBI Taxonomy" id="2715163"/>
    <lineage>
        <taxon>Bacteria</taxon>
        <taxon>Pseudomonadati</taxon>
        <taxon>Pseudomonadota</taxon>
        <taxon>Gammaproteobacteria</taxon>
        <taxon>Moraxellales</taxon>
        <taxon>Moraxellaceae</taxon>
        <taxon>Acinetobacter</taxon>
    </lineage>
</organism>
<dbReference type="InterPro" id="IPR006694">
    <property type="entry name" value="Fatty_acid_hydroxylase"/>
</dbReference>
<reference evidence="7 8" key="1">
    <citation type="submission" date="2020-03" db="EMBL/GenBank/DDBJ databases">
        <authorList>
            <person name="Zhu W."/>
        </authorList>
    </citation>
    <scope>NUCLEOTIDE SEQUENCE [LARGE SCALE GENOMIC DNA]</scope>
    <source>
        <strain evidence="7 8">185</strain>
    </source>
</reference>
<dbReference type="GO" id="GO:0008610">
    <property type="term" value="P:lipid biosynthetic process"/>
    <property type="evidence" value="ECO:0007669"/>
    <property type="project" value="InterPro"/>
</dbReference>
<dbReference type="Proteomes" id="UP000501939">
    <property type="component" value="Chromosome"/>
</dbReference>
<feature type="domain" description="Fatty acid hydroxylase" evidence="6">
    <location>
        <begin position="208"/>
        <end position="339"/>
    </location>
</feature>
<dbReference type="GO" id="GO:0016491">
    <property type="term" value="F:oxidoreductase activity"/>
    <property type="evidence" value="ECO:0007669"/>
    <property type="project" value="InterPro"/>
</dbReference>